<keyword evidence="4" id="KW-1185">Reference proteome</keyword>
<feature type="compositionally biased region" description="Polar residues" evidence="1">
    <location>
        <begin position="1"/>
        <end position="19"/>
    </location>
</feature>
<dbReference type="InterPro" id="IPR021109">
    <property type="entry name" value="Peptidase_aspartic_dom_sf"/>
</dbReference>
<organism evidence="2">
    <name type="scientific">Puccinia triticina (isolate 1-1 / race 1 (BBBD))</name>
    <name type="common">Brown leaf rust fungus</name>
    <dbReference type="NCBI Taxonomy" id="630390"/>
    <lineage>
        <taxon>Eukaryota</taxon>
        <taxon>Fungi</taxon>
        <taxon>Dikarya</taxon>
        <taxon>Basidiomycota</taxon>
        <taxon>Pucciniomycotina</taxon>
        <taxon>Pucciniomycetes</taxon>
        <taxon>Pucciniales</taxon>
        <taxon>Pucciniaceae</taxon>
        <taxon>Puccinia</taxon>
    </lineage>
</organism>
<dbReference type="SUPFAM" id="SSF56672">
    <property type="entry name" value="DNA/RNA polymerases"/>
    <property type="match status" value="1"/>
</dbReference>
<dbReference type="EnsemblFungi" id="PTTG_28153-t43_1">
    <property type="protein sequence ID" value="PTTG_28153-t43_1-p1"/>
    <property type="gene ID" value="PTTG_28153"/>
</dbReference>
<feature type="compositionally biased region" description="Low complexity" evidence="1">
    <location>
        <begin position="413"/>
        <end position="424"/>
    </location>
</feature>
<evidence type="ECO:0000313" key="4">
    <source>
        <dbReference type="Proteomes" id="UP000005240"/>
    </source>
</evidence>
<dbReference type="Gene3D" id="2.40.70.10">
    <property type="entry name" value="Acid Proteases"/>
    <property type="match status" value="1"/>
</dbReference>
<dbReference type="OrthoDB" id="3341476at2759"/>
<dbReference type="InterPro" id="IPR032567">
    <property type="entry name" value="RTL1-rel"/>
</dbReference>
<dbReference type="EMBL" id="ADAS02000091">
    <property type="protein sequence ID" value="OAV90926.1"/>
    <property type="molecule type" value="Genomic_DNA"/>
</dbReference>
<dbReference type="VEuPathDB" id="FungiDB:PTTG_28153"/>
<evidence type="ECO:0000313" key="3">
    <source>
        <dbReference type="EnsemblFungi" id="PTTG_28153-t43_1-p1"/>
    </source>
</evidence>
<dbReference type="STRING" id="630390.A0A180GDW6"/>
<feature type="region of interest" description="Disordered" evidence="1">
    <location>
        <begin position="504"/>
        <end position="587"/>
    </location>
</feature>
<reference evidence="2" key="1">
    <citation type="submission" date="2009-11" db="EMBL/GenBank/DDBJ databases">
        <authorList>
            <consortium name="The Broad Institute Genome Sequencing Platform"/>
            <person name="Ward D."/>
            <person name="Feldgarden M."/>
            <person name="Earl A."/>
            <person name="Young S.K."/>
            <person name="Zeng Q."/>
            <person name="Koehrsen M."/>
            <person name="Alvarado L."/>
            <person name="Berlin A."/>
            <person name="Bochicchio J."/>
            <person name="Borenstein D."/>
            <person name="Chapman S.B."/>
            <person name="Chen Z."/>
            <person name="Engels R."/>
            <person name="Freedman E."/>
            <person name="Gellesch M."/>
            <person name="Goldberg J."/>
            <person name="Griggs A."/>
            <person name="Gujja S."/>
            <person name="Heilman E."/>
            <person name="Heiman D."/>
            <person name="Hepburn T."/>
            <person name="Howarth C."/>
            <person name="Jen D."/>
            <person name="Larson L."/>
            <person name="Lewis B."/>
            <person name="Mehta T."/>
            <person name="Park D."/>
            <person name="Pearson M."/>
            <person name="Roberts A."/>
            <person name="Saif S."/>
            <person name="Shea T."/>
            <person name="Shenoy N."/>
            <person name="Sisk P."/>
            <person name="Stolte C."/>
            <person name="Sykes S."/>
            <person name="Thomson T."/>
            <person name="Walk T."/>
            <person name="White J."/>
            <person name="Yandava C."/>
            <person name="Izard J."/>
            <person name="Baranova O.V."/>
            <person name="Blanton J.M."/>
            <person name="Tanner A.C."/>
            <person name="Dewhirst F.E."/>
            <person name="Haas B."/>
            <person name="Nusbaum C."/>
            <person name="Birren B."/>
        </authorList>
    </citation>
    <scope>NUCLEOTIDE SEQUENCE [LARGE SCALE GENOMIC DNA]</scope>
    <source>
        <strain evidence="2">1-1 BBBD Race 1</strain>
    </source>
</reference>
<dbReference type="AlphaFoldDB" id="A0A180GDW6"/>
<dbReference type="InterPro" id="IPR043502">
    <property type="entry name" value="DNA/RNA_pol_sf"/>
</dbReference>
<evidence type="ECO:0000313" key="2">
    <source>
        <dbReference type="EMBL" id="OAV90926.1"/>
    </source>
</evidence>
<dbReference type="Proteomes" id="UP000005240">
    <property type="component" value="Unassembled WGS sequence"/>
</dbReference>
<dbReference type="CDD" id="cd00303">
    <property type="entry name" value="retropepsin_like"/>
    <property type="match status" value="1"/>
</dbReference>
<name>A0A180GDW6_PUCT1</name>
<sequence length="827" mass="91211">MSDTSGMQPITPICNSPRFTPSPPINSNLPIPSTSQPIPIPSNAHQTQFFSTNSPSPFNHNSPSFIEFSPRAIPMPLPQPGLNILPQPLPSPQPPPAANFGLQPEDDVSLLLANLQVNNSTQSLLIQSQAASIALLTAQARQDKKFIKTLQDDTKNIKTVFHDKLLKSQAANQEAVANLRGLVEGLTGGLGGCLGRLEESNSCPAAPERQQIFVEPPHQPHIFFTGMPRKTNTFCFNMRNTFERIGKQFNTYKQKILWITGYFWAGPGCMDGEVPSYMWWRGLLSKNADALDLSTLKALAKMDYVIPELRDVDSFIEAIEHTFANHHELEEAKSAFYLARQGNKSIKEFNILFNALLQPLKLDDQSKCKAYDKAIDPNLEITISVSKNVAGVSKFLDPKSHQSRSNNQPTHRVAPPVQQSQQPAKLPDDAMDVDEMALAMKEADFLYADFRQECVDHNICIRCGSAFDESHYQARGCTLGKEMKMDMTNMLQLWKEWGGSVWKRKGAPRRSDSKWAPENLSKRGGGSSRPRPSARLARTCSPSPIDKVDKGKKRQSLAEVDGLPFKRRVTDSTGQSQSHAEDPALSADAIETKEMSAGEIFFNACMADKMNASDFKQAHVVKKSSRPDHRPFFKGTLIIDSNHRADVAVLVDSGASASFIDINFARDNKIETFPMAVGLQCKSFDGSSAVSGDIFSYVKGDVMIPTACGSTLRSHVTLHLTKLASADLILGNSWLRDSALSLTDEFSDVFVTESLACLPPHRGQFNREVNLKEGAVPPFGKMYNLSKSERDELKNYIDENLAKGFINLSSSSAAAPIFYVKVAGKAN</sequence>
<reference evidence="3" key="4">
    <citation type="submission" date="2025-05" db="UniProtKB">
        <authorList>
            <consortium name="EnsemblFungi"/>
        </authorList>
    </citation>
    <scope>IDENTIFICATION</scope>
    <source>
        <strain evidence="3">isolate 1-1 / race 1 (BBBD)</strain>
    </source>
</reference>
<feature type="compositionally biased region" description="Low complexity" evidence="1">
    <location>
        <begin position="25"/>
        <end position="37"/>
    </location>
</feature>
<protein>
    <recommendedName>
        <fullName evidence="5">Retrotransposon gag domain-containing protein</fullName>
    </recommendedName>
</protein>
<reference evidence="3 4" key="3">
    <citation type="journal article" date="2017" name="G3 (Bethesda)">
        <title>Comparative analysis highlights variable genome content of wheat rusts and divergence of the mating loci.</title>
        <authorList>
            <person name="Cuomo C.A."/>
            <person name="Bakkeren G."/>
            <person name="Khalil H.B."/>
            <person name="Panwar V."/>
            <person name="Joly D."/>
            <person name="Linning R."/>
            <person name="Sakthikumar S."/>
            <person name="Song X."/>
            <person name="Adiconis X."/>
            <person name="Fan L."/>
            <person name="Goldberg J.M."/>
            <person name="Levin J.Z."/>
            <person name="Young S."/>
            <person name="Zeng Q."/>
            <person name="Anikster Y."/>
            <person name="Bruce M."/>
            <person name="Wang M."/>
            <person name="Yin C."/>
            <person name="McCallum B."/>
            <person name="Szabo L.J."/>
            <person name="Hulbert S."/>
            <person name="Chen X."/>
            <person name="Fellers J.P."/>
        </authorList>
    </citation>
    <scope>NUCLEOTIDE SEQUENCE</scope>
    <source>
        <strain evidence="4">Isolate 1-1 / race 1 (BBBD)</strain>
        <strain evidence="3">isolate 1-1 / race 1 (BBBD)</strain>
    </source>
</reference>
<dbReference type="Gene3D" id="3.10.10.10">
    <property type="entry name" value="HIV Type 1 Reverse Transcriptase, subunit A, domain 1"/>
    <property type="match status" value="1"/>
</dbReference>
<gene>
    <name evidence="2" type="ORF">PTTG_28153</name>
</gene>
<evidence type="ECO:0008006" key="5">
    <source>
        <dbReference type="Google" id="ProtNLM"/>
    </source>
</evidence>
<dbReference type="PANTHER" id="PTHR15503">
    <property type="entry name" value="LDOC1 RELATED"/>
    <property type="match status" value="1"/>
</dbReference>
<reference evidence="2" key="2">
    <citation type="submission" date="2016-05" db="EMBL/GenBank/DDBJ databases">
        <title>Comparative analysis highlights variable genome content of wheat rusts and divergence of the mating loci.</title>
        <authorList>
            <person name="Cuomo C.A."/>
            <person name="Bakkeren G."/>
            <person name="Szabo L."/>
            <person name="Khalil H."/>
            <person name="Joly D."/>
            <person name="Goldberg J."/>
            <person name="Young S."/>
            <person name="Zeng Q."/>
            <person name="Fellers J."/>
        </authorList>
    </citation>
    <scope>NUCLEOTIDE SEQUENCE [LARGE SCALE GENOMIC DNA]</scope>
    <source>
        <strain evidence="2">1-1 BBBD Race 1</strain>
    </source>
</reference>
<feature type="region of interest" description="Disordered" evidence="1">
    <location>
        <begin position="397"/>
        <end position="427"/>
    </location>
</feature>
<accession>A0A180GDW6</accession>
<dbReference type="PANTHER" id="PTHR15503:SF29">
    <property type="entry name" value="CCHC-TYPE DOMAIN-CONTAINING PROTEIN-RELATED"/>
    <property type="match status" value="1"/>
</dbReference>
<evidence type="ECO:0000256" key="1">
    <source>
        <dbReference type="SAM" id="MobiDB-lite"/>
    </source>
</evidence>
<feature type="region of interest" description="Disordered" evidence="1">
    <location>
        <begin position="1"/>
        <end position="46"/>
    </location>
</feature>
<proteinExistence type="predicted"/>